<dbReference type="NCBIfam" id="NF011430">
    <property type="entry name" value="PRK14861.1"/>
    <property type="match status" value="1"/>
</dbReference>
<dbReference type="Pfam" id="PF02416">
    <property type="entry name" value="TatA_B_E"/>
    <property type="match status" value="1"/>
</dbReference>
<dbReference type="PANTHER" id="PTHR42982">
    <property type="entry name" value="SEC-INDEPENDENT PROTEIN TRANSLOCASE PROTEIN TATA"/>
    <property type="match status" value="1"/>
</dbReference>
<keyword evidence="3 9" id="KW-1003">Cell membrane</keyword>
<reference evidence="11 12" key="1">
    <citation type="journal article" date="2015" name="Genome Announc.">
        <title>Complete genome sequences for 35 biothreat assay-relevant bacillus species.</title>
        <authorList>
            <person name="Johnson S.L."/>
            <person name="Daligault H.E."/>
            <person name="Davenport K.W."/>
            <person name="Jaissle J."/>
            <person name="Frey K.G."/>
            <person name="Ladner J.T."/>
            <person name="Broomall S.M."/>
            <person name="Bishop-Lilly K.A."/>
            <person name="Bruce D.C."/>
            <person name="Gibbons H.S."/>
            <person name="Coyne S.R."/>
            <person name="Lo C.C."/>
            <person name="Meincke L."/>
            <person name="Munk A.C."/>
            <person name="Koroleva G.I."/>
            <person name="Rosenzweig C.N."/>
            <person name="Palacios G.F."/>
            <person name="Redden C.L."/>
            <person name="Minogue T.D."/>
            <person name="Chain P.S."/>
        </authorList>
    </citation>
    <scope>NUCLEOTIDE SEQUENCE [LARGE SCALE GENOMIC DNA]</scope>
    <source>
        <strain evidence="12">ATCC 14581 / DSM 32 / JCM 2506 / NBRC 15308 / NCIMB 9376 / NCTC 10342 / NRRL B-14308 / VKM B-512</strain>
    </source>
</reference>
<evidence type="ECO:0000256" key="8">
    <source>
        <dbReference type="ARBA" id="ARBA00023136"/>
    </source>
</evidence>
<keyword evidence="5 9" id="KW-0653">Protein transport</keyword>
<dbReference type="KEGG" id="bmeg:BG04_2534"/>
<keyword evidence="8 9" id="KW-0472">Membrane</keyword>
<accession>A0A0B6AQJ9</accession>
<proteinExistence type="inferred from homology"/>
<dbReference type="GO" id="GO:0033281">
    <property type="term" value="C:TAT protein transport complex"/>
    <property type="evidence" value="ECO:0007669"/>
    <property type="project" value="UniProtKB-UniRule"/>
</dbReference>
<comment type="function">
    <text evidence="9">Part of the twin-arginine translocation (Tat) system that transports large folded proteins containing a characteristic twin-arginine motif in their signal peptide across membranes. TatA could form the protein-conducting channel of the Tat system.</text>
</comment>
<evidence type="ECO:0000256" key="9">
    <source>
        <dbReference type="HAMAP-Rule" id="MF_00236"/>
    </source>
</evidence>
<evidence type="ECO:0000313" key="11">
    <source>
        <dbReference type="EMBL" id="AJI22898.1"/>
    </source>
</evidence>
<evidence type="ECO:0000256" key="4">
    <source>
        <dbReference type="ARBA" id="ARBA00022692"/>
    </source>
</evidence>
<dbReference type="InterPro" id="IPR003369">
    <property type="entry name" value="TatA/B/E"/>
</dbReference>
<dbReference type="Proteomes" id="UP000031829">
    <property type="component" value="Chromosome"/>
</dbReference>
<name>A0A0B6AQJ9_PRIM2</name>
<evidence type="ECO:0000256" key="6">
    <source>
        <dbReference type="ARBA" id="ARBA00022989"/>
    </source>
</evidence>
<feature type="transmembrane region" description="Helical" evidence="9">
    <location>
        <begin position="6"/>
        <end position="24"/>
    </location>
</feature>
<evidence type="ECO:0000256" key="10">
    <source>
        <dbReference type="SAM" id="MobiDB-lite"/>
    </source>
</evidence>
<dbReference type="HOGENOM" id="CLU_086034_6_0_9"/>
<dbReference type="PANTHER" id="PTHR42982:SF1">
    <property type="entry name" value="SEC-INDEPENDENT PROTEIN TRANSLOCASE PROTEIN TATA"/>
    <property type="match status" value="1"/>
</dbReference>
<dbReference type="RefSeq" id="WP_013055022.1">
    <property type="nucleotide sequence ID" value="NZ_BCVB01000025.1"/>
</dbReference>
<sequence length="61" mass="6691">MGIGAGSWIIIAIVALLIFGPKRLPELGRSVGQTLREFKHAASGASEDREKDKQRQVDDKE</sequence>
<organism evidence="11 12">
    <name type="scientific">Priestia megaterium (strain ATCC 14581 / DSM 32 / CCUG 1817 / JCM 2506 / NBRC 15308 / NCIMB 9376 / NCTC 10342 / NRRL B-14308 / VKM B-512 / Ford 19)</name>
    <name type="common">Bacillus megaterium</name>
    <dbReference type="NCBI Taxonomy" id="1348623"/>
    <lineage>
        <taxon>Bacteria</taxon>
        <taxon>Bacillati</taxon>
        <taxon>Bacillota</taxon>
        <taxon>Bacilli</taxon>
        <taxon>Bacillales</taxon>
        <taxon>Bacillaceae</taxon>
        <taxon>Priestia</taxon>
    </lineage>
</organism>
<comment type="subcellular location">
    <subcellularLocation>
        <location evidence="1 9">Cell membrane</location>
        <topology evidence="1 9">Single-pass membrane protein</topology>
    </subcellularLocation>
</comment>
<evidence type="ECO:0000256" key="7">
    <source>
        <dbReference type="ARBA" id="ARBA00023010"/>
    </source>
</evidence>
<dbReference type="NCBIfam" id="TIGR01411">
    <property type="entry name" value="tatAE"/>
    <property type="match status" value="1"/>
</dbReference>
<keyword evidence="2 9" id="KW-0813">Transport</keyword>
<protein>
    <recommendedName>
        <fullName evidence="9">Sec-independent protein translocase protein TatA</fullName>
    </recommendedName>
</protein>
<dbReference type="HAMAP" id="MF_00236">
    <property type="entry name" value="TatA_E"/>
    <property type="match status" value="1"/>
</dbReference>
<dbReference type="EMBL" id="CP009920">
    <property type="protein sequence ID" value="AJI22898.1"/>
    <property type="molecule type" value="Genomic_DNA"/>
</dbReference>
<keyword evidence="6 9" id="KW-1133">Transmembrane helix</keyword>
<comment type="subunit">
    <text evidence="9">Forms a complex with TatC.</text>
</comment>
<evidence type="ECO:0000256" key="2">
    <source>
        <dbReference type="ARBA" id="ARBA00022448"/>
    </source>
</evidence>
<dbReference type="GeneID" id="93640605"/>
<gene>
    <name evidence="11" type="primary">tatAy</name>
    <name evidence="9" type="synonym">tatA</name>
    <name evidence="11" type="ORF">BG04_2534</name>
</gene>
<evidence type="ECO:0000256" key="1">
    <source>
        <dbReference type="ARBA" id="ARBA00004162"/>
    </source>
</evidence>
<dbReference type="GO" id="GO:0008320">
    <property type="term" value="F:protein transmembrane transporter activity"/>
    <property type="evidence" value="ECO:0007669"/>
    <property type="project" value="UniProtKB-UniRule"/>
</dbReference>
<comment type="similarity">
    <text evidence="9">Belongs to the TatA/E family.</text>
</comment>
<keyword evidence="7 9" id="KW-0811">Translocation</keyword>
<feature type="region of interest" description="Disordered" evidence="10">
    <location>
        <begin position="39"/>
        <end position="61"/>
    </location>
</feature>
<evidence type="ECO:0000313" key="12">
    <source>
        <dbReference type="Proteomes" id="UP000031829"/>
    </source>
</evidence>
<keyword evidence="4 9" id="KW-0812">Transmembrane</keyword>
<evidence type="ECO:0000256" key="3">
    <source>
        <dbReference type="ARBA" id="ARBA00022475"/>
    </source>
</evidence>
<dbReference type="GO" id="GO:0043953">
    <property type="term" value="P:protein transport by the Tat complex"/>
    <property type="evidence" value="ECO:0007669"/>
    <property type="project" value="UniProtKB-UniRule"/>
</dbReference>
<dbReference type="Gene3D" id="1.20.5.3310">
    <property type="match status" value="1"/>
</dbReference>
<dbReference type="InterPro" id="IPR006312">
    <property type="entry name" value="TatA/E"/>
</dbReference>
<evidence type="ECO:0000256" key="5">
    <source>
        <dbReference type="ARBA" id="ARBA00022927"/>
    </source>
</evidence>
<dbReference type="AlphaFoldDB" id="A0A0B6AQJ9"/>